<dbReference type="EMBL" id="BSPQ01000015">
    <property type="protein sequence ID" value="GLS91782.1"/>
    <property type="molecule type" value="Genomic_DNA"/>
</dbReference>
<evidence type="ECO:0000256" key="7">
    <source>
        <dbReference type="RuleBase" id="RU362018"/>
    </source>
</evidence>
<evidence type="ECO:0000256" key="2">
    <source>
        <dbReference type="ARBA" id="ARBA00009033"/>
    </source>
</evidence>
<feature type="transmembrane region" description="Helical" evidence="7">
    <location>
        <begin position="296"/>
        <end position="313"/>
    </location>
</feature>
<evidence type="ECO:0000256" key="3">
    <source>
        <dbReference type="ARBA" id="ARBA00022475"/>
    </source>
</evidence>
<accession>A0ABQ6E344</accession>
<feature type="transmembrane region" description="Helical" evidence="7">
    <location>
        <begin position="89"/>
        <end position="108"/>
    </location>
</feature>
<comment type="subcellular location">
    <subcellularLocation>
        <location evidence="1">Cell membrane</location>
        <topology evidence="1">Multi-pass membrane protein</topology>
    </subcellularLocation>
</comment>
<evidence type="ECO:0000313" key="11">
    <source>
        <dbReference type="EMBL" id="GLS91782.1"/>
    </source>
</evidence>
<dbReference type="Pfam" id="PF01773">
    <property type="entry name" value="Nucleos_tra2_N"/>
    <property type="match status" value="1"/>
</dbReference>
<feature type="domain" description="Concentrative nucleoside transporter N-terminal" evidence="8">
    <location>
        <begin position="8"/>
        <end position="81"/>
    </location>
</feature>
<dbReference type="InterPro" id="IPR018270">
    <property type="entry name" value="C_nuclsd_transpt_met_bac"/>
</dbReference>
<evidence type="ECO:0000256" key="1">
    <source>
        <dbReference type="ARBA" id="ARBA00004651"/>
    </source>
</evidence>
<evidence type="ECO:0000256" key="5">
    <source>
        <dbReference type="ARBA" id="ARBA00022989"/>
    </source>
</evidence>
<dbReference type="InterPro" id="IPR002668">
    <property type="entry name" value="CNT_N_dom"/>
</dbReference>
<keyword evidence="5 7" id="KW-1133">Transmembrane helix</keyword>
<evidence type="ECO:0000256" key="6">
    <source>
        <dbReference type="ARBA" id="ARBA00023136"/>
    </source>
</evidence>
<evidence type="ECO:0000313" key="12">
    <source>
        <dbReference type="Proteomes" id="UP001157353"/>
    </source>
</evidence>
<keyword evidence="3" id="KW-1003">Cell membrane</keyword>
<dbReference type="PANTHER" id="PTHR10590:SF4">
    <property type="entry name" value="SOLUTE CARRIER FAMILY 28 MEMBER 3"/>
    <property type="match status" value="1"/>
</dbReference>
<dbReference type="Proteomes" id="UP001157353">
    <property type="component" value="Unassembled WGS sequence"/>
</dbReference>
<dbReference type="NCBIfam" id="TIGR00804">
    <property type="entry name" value="nupC"/>
    <property type="match status" value="1"/>
</dbReference>
<feature type="domain" description="Concentrative nucleoside transporter C-terminal" evidence="9">
    <location>
        <begin position="201"/>
        <end position="406"/>
    </location>
</feature>
<dbReference type="PANTHER" id="PTHR10590">
    <property type="entry name" value="SODIUM/NUCLEOSIDE COTRANSPORTER"/>
    <property type="match status" value="1"/>
</dbReference>
<feature type="transmembrane region" description="Helical" evidence="7">
    <location>
        <begin position="388"/>
        <end position="411"/>
    </location>
</feature>
<feature type="domain" description="Nucleoside transporter/FeoB GTPase Gate" evidence="10">
    <location>
        <begin position="98"/>
        <end position="196"/>
    </location>
</feature>
<keyword evidence="4 7" id="KW-0812">Transmembrane</keyword>
<dbReference type="InterPro" id="IPR011657">
    <property type="entry name" value="CNT_C_dom"/>
</dbReference>
<feature type="transmembrane region" description="Helical" evidence="7">
    <location>
        <begin position="35"/>
        <end position="56"/>
    </location>
</feature>
<comment type="similarity">
    <text evidence="2 7">Belongs to the concentrative nucleoside transporter (CNT) (TC 2.A.41) family.</text>
</comment>
<feature type="transmembrane region" description="Helical" evidence="7">
    <location>
        <begin position="265"/>
        <end position="289"/>
    </location>
</feature>
<sequence length="414" mass="43125">MHIIMGLVGIISLVLIAVIFSNNRKQINLRTVGGAFAIQVAIAAFVILTPFGSTVLQSVSAGVQVIIDSANAGISFVFGGLVSNKMFEVFGGGGFIFAFRVLPVIIFFAAFMGVLYYLGIMQFIIKIIGGALQKMLGTSRTESMSAAANVFVGQTEAPLVVKPYIKNMSQSELFAVMCGGLASVAGSVLVGYASLGVSLDYLIAASFMAAPGGLLMAKLIHPETEQVNNELVDEKEEDKPVNVIDAAASGAISGLHLALNVGGMLIAFIALIALINSLLGSFGGIFGLEALSLQQILGYLFAPVAFLIGIPWSEATQVGSLLGQKLVVNEFVAYIDFMNIKDSLSEHSQVIVTVALCGFANLSSLAILLGGLGVLAPSRRADIARMGLKAVLAGTLSNFMSAALVGVFFAISVA</sequence>
<dbReference type="Pfam" id="PF07670">
    <property type="entry name" value="Gate"/>
    <property type="match status" value="1"/>
</dbReference>
<name>A0ABQ6E344_9GAMM</name>
<dbReference type="InterPro" id="IPR008276">
    <property type="entry name" value="C_nuclsd_transpt"/>
</dbReference>
<evidence type="ECO:0000259" key="9">
    <source>
        <dbReference type="Pfam" id="PF07662"/>
    </source>
</evidence>
<feature type="transmembrane region" description="Helical" evidence="7">
    <location>
        <begin position="173"/>
        <end position="195"/>
    </location>
</feature>
<gene>
    <name evidence="11" type="ORF">GCM10007916_28520</name>
</gene>
<keyword evidence="7" id="KW-0813">Transport</keyword>
<evidence type="ECO:0000256" key="4">
    <source>
        <dbReference type="ARBA" id="ARBA00022692"/>
    </source>
</evidence>
<evidence type="ECO:0000259" key="8">
    <source>
        <dbReference type="Pfam" id="PF01773"/>
    </source>
</evidence>
<feature type="transmembrane region" description="Helical" evidence="7">
    <location>
        <begin position="350"/>
        <end position="376"/>
    </location>
</feature>
<protein>
    <recommendedName>
        <fullName evidence="7">Nucleoside permease</fullName>
    </recommendedName>
</protein>
<proteinExistence type="inferred from homology"/>
<dbReference type="RefSeq" id="WP_284204894.1">
    <property type="nucleotide sequence ID" value="NZ_BSPQ01000015.1"/>
</dbReference>
<keyword evidence="6 7" id="KW-0472">Membrane</keyword>
<organism evidence="11 12">
    <name type="scientific">Psychromonas marina</name>
    <dbReference type="NCBI Taxonomy" id="88364"/>
    <lineage>
        <taxon>Bacteria</taxon>
        <taxon>Pseudomonadati</taxon>
        <taxon>Pseudomonadota</taxon>
        <taxon>Gammaproteobacteria</taxon>
        <taxon>Alteromonadales</taxon>
        <taxon>Psychromonadaceae</taxon>
        <taxon>Psychromonas</taxon>
    </lineage>
</organism>
<feature type="transmembrane region" description="Helical" evidence="7">
    <location>
        <begin position="6"/>
        <end position="23"/>
    </location>
</feature>
<reference evidence="12" key="1">
    <citation type="journal article" date="2019" name="Int. J. Syst. Evol. Microbiol.">
        <title>The Global Catalogue of Microorganisms (GCM) 10K type strain sequencing project: providing services to taxonomists for standard genome sequencing and annotation.</title>
        <authorList>
            <consortium name="The Broad Institute Genomics Platform"/>
            <consortium name="The Broad Institute Genome Sequencing Center for Infectious Disease"/>
            <person name="Wu L."/>
            <person name="Ma J."/>
        </authorList>
    </citation>
    <scope>NUCLEOTIDE SEQUENCE [LARGE SCALE GENOMIC DNA]</scope>
    <source>
        <strain evidence="12">NBRC 103166</strain>
    </source>
</reference>
<dbReference type="InterPro" id="IPR011642">
    <property type="entry name" value="Gate_dom"/>
</dbReference>
<comment type="caution">
    <text evidence="11">The sequence shown here is derived from an EMBL/GenBank/DDBJ whole genome shotgun (WGS) entry which is preliminary data.</text>
</comment>
<keyword evidence="12" id="KW-1185">Reference proteome</keyword>
<dbReference type="Pfam" id="PF07662">
    <property type="entry name" value="Nucleos_tra2_C"/>
    <property type="match status" value="1"/>
</dbReference>
<evidence type="ECO:0000259" key="10">
    <source>
        <dbReference type="Pfam" id="PF07670"/>
    </source>
</evidence>